<evidence type="ECO:0000256" key="4">
    <source>
        <dbReference type="ARBA" id="ARBA00022960"/>
    </source>
</evidence>
<reference evidence="10 11" key="1">
    <citation type="journal article" date="2013" name="Genome Announc.">
        <title>Draft Genome Sequence of Desulfotignum phosphitoxidans DSM 13687 Strain FiPS-3.</title>
        <authorList>
            <person name="Poehlein A."/>
            <person name="Daniel R."/>
            <person name="Simeonova D.D."/>
        </authorList>
    </citation>
    <scope>NUCLEOTIDE SEQUENCE [LARGE SCALE GENOMIC DNA]</scope>
    <source>
        <strain evidence="10 11">DSM 13687</strain>
    </source>
</reference>
<keyword evidence="11" id="KW-1185">Reference proteome</keyword>
<dbReference type="AlphaFoldDB" id="S0G0J8"/>
<evidence type="ECO:0000256" key="2">
    <source>
        <dbReference type="ARBA" id="ARBA00005992"/>
    </source>
</evidence>
<dbReference type="SUPFAM" id="SSF141523">
    <property type="entry name" value="L,D-transpeptidase catalytic domain-like"/>
    <property type="match status" value="1"/>
</dbReference>
<comment type="similarity">
    <text evidence="2">Belongs to the YkuD family.</text>
</comment>
<dbReference type="UniPathway" id="UPA00219"/>
<evidence type="ECO:0000256" key="3">
    <source>
        <dbReference type="ARBA" id="ARBA00022679"/>
    </source>
</evidence>
<evidence type="ECO:0000313" key="10">
    <source>
        <dbReference type="EMBL" id="EMS80440.1"/>
    </source>
</evidence>
<sequence>MKYLIWLMACLFTAGAPALAGSLPAAVIALPRGEHAILVEKQTQRFYIFRADSDSSELIRVFDTNCSTGEAFGPKQVEGDKKTPEGIYFIIDEHEDKDLTPIYGPRAFPTDYPHFLDRQQGKTGYAIWIHGTNKPLTPMDTNGCIALENKDVRRLSDYVTRYVTPVIIQKTIQYTNADVLAAWKTGVIRFVDKWVRTHMTGTAADYMTLHVPGADPDRFDWDAWEQQRQRAAVSENPLQIQTSRMGIYRLKDTLVVAMDFALIRGQKHLTLGRRKLFLQGNMPESLWIAADEFQDSDRVQPSLAILAAGADRLLESK</sequence>
<proteinExistence type="inferred from homology"/>
<evidence type="ECO:0000256" key="7">
    <source>
        <dbReference type="PROSITE-ProRule" id="PRU01373"/>
    </source>
</evidence>
<feature type="active site" description="Nucleophile" evidence="7">
    <location>
        <position position="144"/>
    </location>
</feature>
<evidence type="ECO:0000256" key="5">
    <source>
        <dbReference type="ARBA" id="ARBA00022984"/>
    </source>
</evidence>
<comment type="pathway">
    <text evidence="1 7">Cell wall biogenesis; peptidoglycan biosynthesis.</text>
</comment>
<dbReference type="Proteomes" id="UP000014216">
    <property type="component" value="Unassembled WGS sequence"/>
</dbReference>
<feature type="domain" description="L,D-TPase catalytic" evidence="9">
    <location>
        <begin position="35"/>
        <end position="169"/>
    </location>
</feature>
<feature type="active site" description="Proton donor/acceptor" evidence="7">
    <location>
        <position position="130"/>
    </location>
</feature>
<feature type="signal peptide" evidence="8">
    <location>
        <begin position="1"/>
        <end position="20"/>
    </location>
</feature>
<keyword evidence="8" id="KW-0732">Signal</keyword>
<dbReference type="InterPro" id="IPR038063">
    <property type="entry name" value="Transpep_catalytic_dom"/>
</dbReference>
<dbReference type="OrthoDB" id="9809748at2"/>
<keyword evidence="5 7" id="KW-0573">Peptidoglycan synthesis</keyword>
<gene>
    <name evidence="10" type="ORF">Dpo_2c01290</name>
</gene>
<comment type="caution">
    <text evidence="10">The sequence shown here is derived from an EMBL/GenBank/DDBJ whole genome shotgun (WGS) entry which is preliminary data.</text>
</comment>
<evidence type="ECO:0000256" key="6">
    <source>
        <dbReference type="ARBA" id="ARBA00023316"/>
    </source>
</evidence>
<feature type="chain" id="PRO_5004497483" evidence="8">
    <location>
        <begin position="21"/>
        <end position="317"/>
    </location>
</feature>
<keyword evidence="6 7" id="KW-0961">Cell wall biogenesis/degradation</keyword>
<dbReference type="PROSITE" id="PS52029">
    <property type="entry name" value="LD_TPASE"/>
    <property type="match status" value="1"/>
</dbReference>
<dbReference type="GO" id="GO:0008360">
    <property type="term" value="P:regulation of cell shape"/>
    <property type="evidence" value="ECO:0007669"/>
    <property type="project" value="UniProtKB-UniRule"/>
</dbReference>
<dbReference type="CDD" id="cd16913">
    <property type="entry name" value="YkuD_like"/>
    <property type="match status" value="1"/>
</dbReference>
<organism evidence="10 11">
    <name type="scientific">Desulfotignum phosphitoxidans DSM 13687</name>
    <dbReference type="NCBI Taxonomy" id="1286635"/>
    <lineage>
        <taxon>Bacteria</taxon>
        <taxon>Pseudomonadati</taxon>
        <taxon>Thermodesulfobacteriota</taxon>
        <taxon>Desulfobacteria</taxon>
        <taxon>Desulfobacterales</taxon>
        <taxon>Desulfobacteraceae</taxon>
        <taxon>Desulfotignum</taxon>
    </lineage>
</organism>
<dbReference type="EMBL" id="APJX01000002">
    <property type="protein sequence ID" value="EMS80440.1"/>
    <property type="molecule type" value="Genomic_DNA"/>
</dbReference>
<dbReference type="PANTHER" id="PTHR36699">
    <property type="entry name" value="LD-TRANSPEPTIDASE"/>
    <property type="match status" value="1"/>
</dbReference>
<dbReference type="InterPro" id="IPR005490">
    <property type="entry name" value="LD_TPept_cat_dom"/>
</dbReference>
<dbReference type="GO" id="GO:0009252">
    <property type="term" value="P:peptidoglycan biosynthetic process"/>
    <property type="evidence" value="ECO:0007669"/>
    <property type="project" value="UniProtKB-UniPathway"/>
</dbReference>
<dbReference type="GO" id="GO:0004180">
    <property type="term" value="F:carboxypeptidase activity"/>
    <property type="evidence" value="ECO:0007669"/>
    <property type="project" value="UniProtKB-ARBA"/>
</dbReference>
<evidence type="ECO:0000313" key="11">
    <source>
        <dbReference type="Proteomes" id="UP000014216"/>
    </source>
</evidence>
<dbReference type="GO" id="GO:0016740">
    <property type="term" value="F:transferase activity"/>
    <property type="evidence" value="ECO:0007669"/>
    <property type="project" value="UniProtKB-KW"/>
</dbReference>
<dbReference type="GO" id="GO:0071555">
    <property type="term" value="P:cell wall organization"/>
    <property type="evidence" value="ECO:0007669"/>
    <property type="project" value="UniProtKB-UniRule"/>
</dbReference>
<name>S0G0J8_9BACT</name>
<dbReference type="RefSeq" id="WP_006964685.1">
    <property type="nucleotide sequence ID" value="NZ_APJX01000002.1"/>
</dbReference>
<keyword evidence="4 7" id="KW-0133">Cell shape</keyword>
<evidence type="ECO:0000256" key="8">
    <source>
        <dbReference type="SAM" id="SignalP"/>
    </source>
</evidence>
<evidence type="ECO:0000259" key="9">
    <source>
        <dbReference type="PROSITE" id="PS52029"/>
    </source>
</evidence>
<dbReference type="PANTHER" id="PTHR36699:SF1">
    <property type="entry name" value="L,D-TRANSPEPTIDASE YAFK-RELATED"/>
    <property type="match status" value="1"/>
</dbReference>
<dbReference type="Pfam" id="PF03734">
    <property type="entry name" value="YkuD"/>
    <property type="match status" value="1"/>
</dbReference>
<accession>S0G0J8</accession>
<protein>
    <submittedName>
        <fullName evidence="10">Putative ErfK family protein</fullName>
    </submittedName>
</protein>
<evidence type="ECO:0000256" key="1">
    <source>
        <dbReference type="ARBA" id="ARBA00004752"/>
    </source>
</evidence>
<dbReference type="Gene3D" id="2.40.440.10">
    <property type="entry name" value="L,D-transpeptidase catalytic domain-like"/>
    <property type="match status" value="1"/>
</dbReference>
<keyword evidence="3" id="KW-0808">Transferase</keyword>